<evidence type="ECO:0000256" key="1">
    <source>
        <dbReference type="SAM" id="Phobius"/>
    </source>
</evidence>
<dbReference type="OrthoDB" id="9790409at2"/>
<evidence type="ECO:0000313" key="2">
    <source>
        <dbReference type="EMBL" id="RCW92050.1"/>
    </source>
</evidence>
<sequence length="138" mass="15318">MTKYIKFFIVGIFFGIVLVKSEAVSWYRIYEMFKFQSFHMYGIIGTAVATGILLLAFSKRKNIQTLEGSTLKVPLKNRGLKRYIFGGTIFGLGWALSGACPGPMYILVGTGAFSILIVIFGALLGTYVYGLLMKKLPH</sequence>
<accession>A0A368ZFT9</accession>
<dbReference type="RefSeq" id="WP_114308742.1">
    <property type="nucleotide sequence ID" value="NZ_QPJO01000002.1"/>
</dbReference>
<proteinExistence type="predicted"/>
<dbReference type="EMBL" id="QPJO01000002">
    <property type="protein sequence ID" value="RCW92050.1"/>
    <property type="molecule type" value="Genomic_DNA"/>
</dbReference>
<keyword evidence="1" id="KW-0812">Transmembrane</keyword>
<organism evidence="2 3">
    <name type="scientific">Winogradskyella arenosi</name>
    <dbReference type="NCBI Taxonomy" id="533325"/>
    <lineage>
        <taxon>Bacteria</taxon>
        <taxon>Pseudomonadati</taxon>
        <taxon>Bacteroidota</taxon>
        <taxon>Flavobacteriia</taxon>
        <taxon>Flavobacteriales</taxon>
        <taxon>Flavobacteriaceae</taxon>
        <taxon>Winogradskyella</taxon>
    </lineage>
</organism>
<dbReference type="Proteomes" id="UP000253436">
    <property type="component" value="Unassembled WGS sequence"/>
</dbReference>
<keyword evidence="3" id="KW-1185">Reference proteome</keyword>
<dbReference type="AlphaFoldDB" id="A0A368ZFT9"/>
<keyword evidence="1" id="KW-1133">Transmembrane helix</keyword>
<gene>
    <name evidence="2" type="ORF">DFQ08_10269</name>
</gene>
<feature type="transmembrane region" description="Helical" evidence="1">
    <location>
        <begin position="39"/>
        <end position="58"/>
    </location>
</feature>
<protein>
    <submittedName>
        <fullName evidence="2">Uncharacterized protein</fullName>
    </submittedName>
</protein>
<feature type="transmembrane region" description="Helical" evidence="1">
    <location>
        <begin position="79"/>
        <end position="99"/>
    </location>
</feature>
<reference evidence="2 3" key="1">
    <citation type="submission" date="2018-07" db="EMBL/GenBank/DDBJ databases">
        <title>Genomic Encyclopedia of Type Strains, Phase III (KMG-III): the genomes of soil and plant-associated and newly described type strains.</title>
        <authorList>
            <person name="Whitman W."/>
        </authorList>
    </citation>
    <scope>NUCLEOTIDE SEQUENCE [LARGE SCALE GENOMIC DNA]</scope>
    <source>
        <strain evidence="2 3">CECT 7958</strain>
    </source>
</reference>
<feature type="transmembrane region" description="Helical" evidence="1">
    <location>
        <begin position="105"/>
        <end position="132"/>
    </location>
</feature>
<comment type="caution">
    <text evidence="2">The sequence shown here is derived from an EMBL/GenBank/DDBJ whole genome shotgun (WGS) entry which is preliminary data.</text>
</comment>
<evidence type="ECO:0000313" key="3">
    <source>
        <dbReference type="Proteomes" id="UP000253436"/>
    </source>
</evidence>
<dbReference type="InterPro" id="IPR046513">
    <property type="entry name" value="DUF6691"/>
</dbReference>
<name>A0A368ZFT9_9FLAO</name>
<dbReference type="Pfam" id="PF20398">
    <property type="entry name" value="DUF6691"/>
    <property type="match status" value="1"/>
</dbReference>
<keyword evidence="1" id="KW-0472">Membrane</keyword>